<dbReference type="InterPro" id="IPR041588">
    <property type="entry name" value="Integrase_H2C2"/>
</dbReference>
<evidence type="ECO:0000313" key="3">
    <source>
        <dbReference type="Proteomes" id="UP000499080"/>
    </source>
</evidence>
<keyword evidence="3" id="KW-1185">Reference proteome</keyword>
<organism evidence="2 3">
    <name type="scientific">Araneus ventricosus</name>
    <name type="common">Orbweaver spider</name>
    <name type="synonym">Epeira ventricosa</name>
    <dbReference type="NCBI Taxonomy" id="182803"/>
    <lineage>
        <taxon>Eukaryota</taxon>
        <taxon>Metazoa</taxon>
        <taxon>Ecdysozoa</taxon>
        <taxon>Arthropoda</taxon>
        <taxon>Chelicerata</taxon>
        <taxon>Arachnida</taxon>
        <taxon>Araneae</taxon>
        <taxon>Araneomorphae</taxon>
        <taxon>Entelegynae</taxon>
        <taxon>Araneoidea</taxon>
        <taxon>Araneidae</taxon>
        <taxon>Araneus</taxon>
    </lineage>
</organism>
<dbReference type="SUPFAM" id="SSF53098">
    <property type="entry name" value="Ribonuclease H-like"/>
    <property type="match status" value="1"/>
</dbReference>
<reference evidence="2 3" key="1">
    <citation type="journal article" date="2019" name="Sci. Rep.">
        <title>Orb-weaving spider Araneus ventricosus genome elucidates the spidroin gene catalogue.</title>
        <authorList>
            <person name="Kono N."/>
            <person name="Nakamura H."/>
            <person name="Ohtoshi R."/>
            <person name="Moran D.A.P."/>
            <person name="Shinohara A."/>
            <person name="Yoshida Y."/>
            <person name="Fujiwara M."/>
            <person name="Mori M."/>
            <person name="Tomita M."/>
            <person name="Arakawa K."/>
        </authorList>
    </citation>
    <scope>NUCLEOTIDE SEQUENCE [LARGE SCALE GENOMIC DNA]</scope>
</reference>
<dbReference type="GO" id="GO:0003676">
    <property type="term" value="F:nucleic acid binding"/>
    <property type="evidence" value="ECO:0007669"/>
    <property type="project" value="InterPro"/>
</dbReference>
<evidence type="ECO:0000259" key="1">
    <source>
        <dbReference type="Pfam" id="PF17921"/>
    </source>
</evidence>
<dbReference type="Pfam" id="PF17921">
    <property type="entry name" value="Integrase_H2C2"/>
    <property type="match status" value="1"/>
</dbReference>
<comment type="caution">
    <text evidence="2">The sequence shown here is derived from an EMBL/GenBank/DDBJ whole genome shotgun (WGS) entry which is preliminary data.</text>
</comment>
<dbReference type="Proteomes" id="UP000499080">
    <property type="component" value="Unassembled WGS sequence"/>
</dbReference>
<dbReference type="InterPro" id="IPR012337">
    <property type="entry name" value="RNaseH-like_sf"/>
</dbReference>
<gene>
    <name evidence="2" type="ORF">AVEN_75490_1</name>
</gene>
<protein>
    <recommendedName>
        <fullName evidence="1">Integrase zinc-binding domain-containing protein</fullName>
    </recommendedName>
</protein>
<dbReference type="Gene3D" id="1.10.340.70">
    <property type="match status" value="1"/>
</dbReference>
<sequence>MEISYVSKIVLFKPFLDEEGLLRVGGRLQFFNLGYEQEQPVLLPTRDNFTELVVWKSHERTDHAGLSETLSELRDRFFVLKSRQRVKSLISKCNLCKRFRTKPSILDMAYLPPDRIRETFSFVVTGLDYLVPLYYVEKSESRKSYILPFICAVTRAVHLELSTYMSAPSFIRSFKKFVIRRGLCKTVYSDNSRAFLKMKKEFYVLGSDS</sequence>
<dbReference type="PANTHER" id="PTHR47331:SF1">
    <property type="entry name" value="GAG-LIKE PROTEIN"/>
    <property type="match status" value="1"/>
</dbReference>
<dbReference type="Gene3D" id="3.30.420.10">
    <property type="entry name" value="Ribonuclease H-like superfamily/Ribonuclease H"/>
    <property type="match status" value="1"/>
</dbReference>
<evidence type="ECO:0000313" key="2">
    <source>
        <dbReference type="EMBL" id="GBM18053.1"/>
    </source>
</evidence>
<proteinExistence type="predicted"/>
<dbReference type="EMBL" id="BGPR01000398">
    <property type="protein sequence ID" value="GBM18053.1"/>
    <property type="molecule type" value="Genomic_DNA"/>
</dbReference>
<dbReference type="PANTHER" id="PTHR47331">
    <property type="entry name" value="PHD-TYPE DOMAIN-CONTAINING PROTEIN"/>
    <property type="match status" value="1"/>
</dbReference>
<feature type="domain" description="Integrase zinc-binding" evidence="1">
    <location>
        <begin position="49"/>
        <end position="101"/>
    </location>
</feature>
<name>A0A4Y2DML5_ARAVE</name>
<dbReference type="InterPro" id="IPR036397">
    <property type="entry name" value="RNaseH_sf"/>
</dbReference>
<accession>A0A4Y2DML5</accession>
<dbReference type="AlphaFoldDB" id="A0A4Y2DML5"/>
<dbReference type="OrthoDB" id="6432901at2759"/>